<comment type="caution">
    <text evidence="1">The sequence shown here is derived from an EMBL/GenBank/DDBJ whole genome shotgun (WGS) entry which is preliminary data.</text>
</comment>
<dbReference type="RefSeq" id="XP_015465303.1">
    <property type="nucleotide sequence ID" value="XM_015613865.1"/>
</dbReference>
<accession>A0A0V1PSJ5</accession>
<dbReference type="PANTHER" id="PTHR31902:SF14">
    <property type="entry name" value="ACTIN PATCHES DISTAL PROTEIN 1"/>
    <property type="match status" value="1"/>
</dbReference>
<dbReference type="Gene3D" id="3.40.30.10">
    <property type="entry name" value="Glutaredoxin"/>
    <property type="match status" value="1"/>
</dbReference>
<gene>
    <name evidence="1" type="ORF">AC631_05036</name>
</gene>
<dbReference type="EMBL" id="LMYN01000164">
    <property type="protein sequence ID" value="KRZ99200.1"/>
    <property type="molecule type" value="Genomic_DNA"/>
</dbReference>
<organism evidence="1 2">
    <name type="scientific">Debaryomyces fabryi</name>
    <dbReference type="NCBI Taxonomy" id="58627"/>
    <lineage>
        <taxon>Eukaryota</taxon>
        <taxon>Fungi</taxon>
        <taxon>Dikarya</taxon>
        <taxon>Ascomycota</taxon>
        <taxon>Saccharomycotina</taxon>
        <taxon>Pichiomycetes</taxon>
        <taxon>Debaryomycetaceae</taxon>
        <taxon>Debaryomyces</taxon>
    </lineage>
</organism>
<dbReference type="Proteomes" id="UP000054251">
    <property type="component" value="Unassembled WGS sequence"/>
</dbReference>
<reference evidence="1 2" key="1">
    <citation type="submission" date="2015-11" db="EMBL/GenBank/DDBJ databases">
        <title>The genome of Debaryomyces fabryi.</title>
        <authorList>
            <person name="Tafer H."/>
            <person name="Lopandic K."/>
        </authorList>
    </citation>
    <scope>NUCLEOTIDE SEQUENCE [LARGE SCALE GENOMIC DNA]</scope>
    <source>
        <strain evidence="1 2">CBS 789</strain>
    </source>
</reference>
<dbReference type="InterPro" id="IPR036249">
    <property type="entry name" value="Thioredoxin-like_sf"/>
</dbReference>
<protein>
    <recommendedName>
        <fullName evidence="3">Actin patches distal protein 1</fullName>
    </recommendedName>
</protein>
<name>A0A0V1PSJ5_9ASCO</name>
<dbReference type="SUPFAM" id="SSF52833">
    <property type="entry name" value="Thioredoxin-like"/>
    <property type="match status" value="1"/>
</dbReference>
<dbReference type="AlphaFoldDB" id="A0A0V1PSJ5"/>
<evidence type="ECO:0008006" key="3">
    <source>
        <dbReference type="Google" id="ProtNLM"/>
    </source>
</evidence>
<dbReference type="GeneID" id="26842045"/>
<dbReference type="CDD" id="cd03062">
    <property type="entry name" value="TRX_Fd_Sucrase"/>
    <property type="match status" value="1"/>
</dbReference>
<keyword evidence="2" id="KW-1185">Reference proteome</keyword>
<sequence length="304" mass="34123">MGLIGKLFGGGNNVNIEEEIEKKGFSTSDCSFDCDSCHSKFPSSVSVEEKDQLWNSTKEYGLHIVVASGKTDWPHDACLTDGTVGNAVAGWAGLSNSKYPELGASSTIKVTMSSLGSEELHTNEEYILQRRGDILILPFFIWIKNVSAKEVGALLNEMMPKLIECRDKKLAPPSKLDNFDDVTIEADGFQSYIFLCSHKTRDKRCGVTAPLMKREMEIYLRDLGLYRDISDHRPDGVKVAYINHVGGHKYTANVLMYSKTGKNIWLARCRPQNVRPIIDECILADGKVWPDKVRILQKFDPIEW</sequence>
<dbReference type="PANTHER" id="PTHR31902">
    <property type="entry name" value="ACTIN PATCHES DISTAL PROTEIN 1"/>
    <property type="match status" value="1"/>
</dbReference>
<dbReference type="Pfam" id="PF06999">
    <property type="entry name" value="Suc_Fer-like"/>
    <property type="match status" value="1"/>
</dbReference>
<evidence type="ECO:0000313" key="1">
    <source>
        <dbReference type="EMBL" id="KRZ99200.1"/>
    </source>
</evidence>
<dbReference type="InterPro" id="IPR009737">
    <property type="entry name" value="Aim32/Apd1-like"/>
</dbReference>
<evidence type="ECO:0000313" key="2">
    <source>
        <dbReference type="Proteomes" id="UP000054251"/>
    </source>
</evidence>
<proteinExistence type="predicted"/>
<dbReference type="OrthoDB" id="10253744at2759"/>